<reference evidence="15" key="1">
    <citation type="journal article" date="2024" name="Int. J. Syst. Evol. Microbiol.">
        <title>Polycladomyces zharkentensis sp. nov., a novel thermophilic cellulose- and starch-degrading member of the Bacillota from a geothermal aquifer in Kazakhstan.</title>
        <authorList>
            <person name="Mashzhan A."/>
            <person name="Kistaubayeva A."/>
            <person name="Javier-Lopez R."/>
            <person name="Bissenova U."/>
            <person name="Bissenbay A."/>
            <person name="Birkeland N.K."/>
        </authorList>
    </citation>
    <scope>NUCLEOTIDE SEQUENCE</scope>
    <source>
        <strain evidence="15">ZKZ2T</strain>
    </source>
</reference>
<comment type="similarity">
    <text evidence="10">Belongs to the peroxiredoxin family. BCP/PrxQ subfamily.</text>
</comment>
<evidence type="ECO:0000256" key="9">
    <source>
        <dbReference type="ARBA" id="ARBA00032824"/>
    </source>
</evidence>
<evidence type="ECO:0000256" key="7">
    <source>
        <dbReference type="ARBA" id="ARBA00023157"/>
    </source>
</evidence>
<dbReference type="InterPro" id="IPR013766">
    <property type="entry name" value="Thioredoxin_domain"/>
</dbReference>
<evidence type="ECO:0000256" key="3">
    <source>
        <dbReference type="ARBA" id="ARBA00013017"/>
    </source>
</evidence>
<dbReference type="PIRSF" id="PIRSF000239">
    <property type="entry name" value="AHPC"/>
    <property type="match status" value="1"/>
</dbReference>
<evidence type="ECO:0000313" key="15">
    <source>
        <dbReference type="EMBL" id="MBN2911047.1"/>
    </source>
</evidence>
<dbReference type="NCBIfam" id="NF006960">
    <property type="entry name" value="PRK09437.1"/>
    <property type="match status" value="1"/>
</dbReference>
<dbReference type="InterPro" id="IPR036249">
    <property type="entry name" value="Thioredoxin-like_sf"/>
</dbReference>
<dbReference type="InterPro" id="IPR024706">
    <property type="entry name" value="Peroxiredoxin_AhpC-typ"/>
</dbReference>
<evidence type="ECO:0000259" key="14">
    <source>
        <dbReference type="PROSITE" id="PS51352"/>
    </source>
</evidence>
<evidence type="ECO:0000256" key="2">
    <source>
        <dbReference type="ARBA" id="ARBA00011245"/>
    </source>
</evidence>
<dbReference type="GO" id="GO:0004601">
    <property type="term" value="F:peroxidase activity"/>
    <property type="evidence" value="ECO:0007669"/>
    <property type="project" value="UniProtKB-KW"/>
</dbReference>
<dbReference type="CDD" id="cd03017">
    <property type="entry name" value="PRX_BCP"/>
    <property type="match status" value="1"/>
</dbReference>
<sequence>MKGVGPMLKEGDRAPDFTLPADNGQQVTLSDFRGDKHVVLYFYPKDNTPGCTQEACDFRDRVTEFADLDTVILGVSLDDVKSHEKFIAKYQLPFRLLADTDAEVSKMYDVYKEKNMFGKKKWGIERSTFIIDKDGRLAKIYRKVKVPGHVDEALRYIREHLSS</sequence>
<dbReference type="PANTHER" id="PTHR42801:SF4">
    <property type="entry name" value="AHPC_TSA FAMILY PROTEIN"/>
    <property type="match status" value="1"/>
</dbReference>
<evidence type="ECO:0000256" key="8">
    <source>
        <dbReference type="ARBA" id="ARBA00023284"/>
    </source>
</evidence>
<dbReference type="PROSITE" id="PS51352">
    <property type="entry name" value="THIOREDOXIN_2"/>
    <property type="match status" value="1"/>
</dbReference>
<evidence type="ECO:0000313" key="16">
    <source>
        <dbReference type="Proteomes" id="UP001177120"/>
    </source>
</evidence>
<organism evidence="15 16">
    <name type="scientific">Polycladomyces zharkentensis</name>
    <dbReference type="NCBI Taxonomy" id="2807616"/>
    <lineage>
        <taxon>Bacteria</taxon>
        <taxon>Bacillati</taxon>
        <taxon>Bacillota</taxon>
        <taxon>Bacilli</taxon>
        <taxon>Bacillales</taxon>
        <taxon>Thermoactinomycetaceae</taxon>
        <taxon>Polycladomyces</taxon>
    </lineage>
</organism>
<evidence type="ECO:0000256" key="13">
    <source>
        <dbReference type="SAM" id="MobiDB-lite"/>
    </source>
</evidence>
<dbReference type="EMBL" id="JAFHAP010000022">
    <property type="protein sequence ID" value="MBN2911047.1"/>
    <property type="molecule type" value="Genomic_DNA"/>
</dbReference>
<gene>
    <name evidence="15" type="primary">bcp</name>
    <name evidence="15" type="ORF">JQC72_16260</name>
</gene>
<keyword evidence="4 15" id="KW-0575">Peroxidase</keyword>
<name>A0ABS2WN93_9BACL</name>
<comment type="caution">
    <text evidence="15">The sequence shown here is derived from an EMBL/GenBank/DDBJ whole genome shotgun (WGS) entry which is preliminary data.</text>
</comment>
<comment type="catalytic activity">
    <reaction evidence="12">
        <text>a hydroperoxide + [thioredoxin]-dithiol = an alcohol + [thioredoxin]-disulfide + H2O</text>
        <dbReference type="Rhea" id="RHEA:62620"/>
        <dbReference type="Rhea" id="RHEA-COMP:10698"/>
        <dbReference type="Rhea" id="RHEA-COMP:10700"/>
        <dbReference type="ChEBI" id="CHEBI:15377"/>
        <dbReference type="ChEBI" id="CHEBI:29950"/>
        <dbReference type="ChEBI" id="CHEBI:30879"/>
        <dbReference type="ChEBI" id="CHEBI:35924"/>
        <dbReference type="ChEBI" id="CHEBI:50058"/>
        <dbReference type="EC" id="1.11.1.24"/>
    </reaction>
</comment>
<evidence type="ECO:0000256" key="10">
    <source>
        <dbReference type="ARBA" id="ARBA00038489"/>
    </source>
</evidence>
<keyword evidence="5" id="KW-0049">Antioxidant</keyword>
<proteinExistence type="inferred from homology"/>
<dbReference type="InterPro" id="IPR000866">
    <property type="entry name" value="AhpC/TSA"/>
</dbReference>
<protein>
    <recommendedName>
        <fullName evidence="3">thioredoxin-dependent peroxiredoxin</fullName>
        <ecNumber evidence="3">1.11.1.24</ecNumber>
    </recommendedName>
    <alternativeName>
        <fullName evidence="11">Bacterioferritin comigratory protein</fullName>
    </alternativeName>
    <alternativeName>
        <fullName evidence="9">Thioredoxin peroxidase</fullName>
    </alternativeName>
</protein>
<evidence type="ECO:0000256" key="11">
    <source>
        <dbReference type="ARBA" id="ARBA00041373"/>
    </source>
</evidence>
<evidence type="ECO:0000256" key="1">
    <source>
        <dbReference type="ARBA" id="ARBA00003330"/>
    </source>
</evidence>
<evidence type="ECO:0000256" key="12">
    <source>
        <dbReference type="ARBA" id="ARBA00049091"/>
    </source>
</evidence>
<accession>A0ABS2WN93</accession>
<dbReference type="InterPro" id="IPR050924">
    <property type="entry name" value="Peroxiredoxin_BCP/PrxQ"/>
</dbReference>
<dbReference type="SUPFAM" id="SSF52833">
    <property type="entry name" value="Thioredoxin-like"/>
    <property type="match status" value="1"/>
</dbReference>
<dbReference type="EC" id="1.11.1.24" evidence="3"/>
<comment type="function">
    <text evidence="1">Thiol-specific peroxidase that catalyzes the reduction of hydrogen peroxide and organic hydroperoxides to water and alcohols, respectively. Plays a role in cell protection against oxidative stress by detoxifying peroxides and as sensor of hydrogen peroxide-mediated signaling events.</text>
</comment>
<feature type="region of interest" description="Disordered" evidence="13">
    <location>
        <begin position="1"/>
        <end position="20"/>
    </location>
</feature>
<evidence type="ECO:0000256" key="4">
    <source>
        <dbReference type="ARBA" id="ARBA00022559"/>
    </source>
</evidence>
<keyword evidence="16" id="KW-1185">Reference proteome</keyword>
<feature type="domain" description="Thioredoxin" evidence="14">
    <location>
        <begin position="8"/>
        <end position="162"/>
    </location>
</feature>
<evidence type="ECO:0000256" key="6">
    <source>
        <dbReference type="ARBA" id="ARBA00023002"/>
    </source>
</evidence>
<evidence type="ECO:0000256" key="5">
    <source>
        <dbReference type="ARBA" id="ARBA00022862"/>
    </source>
</evidence>
<keyword evidence="6" id="KW-0560">Oxidoreductase</keyword>
<dbReference type="PANTHER" id="PTHR42801">
    <property type="entry name" value="THIOREDOXIN-DEPENDENT PEROXIDE REDUCTASE"/>
    <property type="match status" value="1"/>
</dbReference>
<keyword evidence="8" id="KW-0676">Redox-active center</keyword>
<dbReference type="Gene3D" id="3.40.30.10">
    <property type="entry name" value="Glutaredoxin"/>
    <property type="match status" value="1"/>
</dbReference>
<keyword evidence="7" id="KW-1015">Disulfide bond</keyword>
<comment type="subunit">
    <text evidence="2">Monomer.</text>
</comment>
<dbReference type="Proteomes" id="UP001177120">
    <property type="component" value="Unassembled WGS sequence"/>
</dbReference>
<dbReference type="Pfam" id="PF00578">
    <property type="entry name" value="AhpC-TSA"/>
    <property type="match status" value="1"/>
</dbReference>